<gene>
    <name evidence="2" type="ORF">IWX46DRAFT_650705</name>
</gene>
<feature type="compositionally biased region" description="Basic and acidic residues" evidence="1">
    <location>
        <begin position="46"/>
        <end position="55"/>
    </location>
</feature>
<dbReference type="Proteomes" id="UP001365128">
    <property type="component" value="Unassembled WGS sequence"/>
</dbReference>
<dbReference type="EMBL" id="JBBPDW010000024">
    <property type="protein sequence ID" value="KAK7541485.1"/>
    <property type="molecule type" value="Genomic_DNA"/>
</dbReference>
<proteinExistence type="predicted"/>
<protein>
    <submittedName>
        <fullName evidence="2">Uncharacterized protein</fullName>
    </submittedName>
</protein>
<sequence length="91" mass="10021">MSAAIGTEAAVYVRENFSEPMTPMHNFANQYDLDNPQASMHSYNRVMHEHTKLQLERATSSARRRSQTNGTTSPTNLPSESSRGSVSSSSS</sequence>
<keyword evidence="3" id="KW-1185">Reference proteome</keyword>
<feature type="compositionally biased region" description="Low complexity" evidence="1">
    <location>
        <begin position="79"/>
        <end position="91"/>
    </location>
</feature>
<accession>A0ABR1M1Z0</accession>
<evidence type="ECO:0000313" key="2">
    <source>
        <dbReference type="EMBL" id="KAK7541485.1"/>
    </source>
</evidence>
<evidence type="ECO:0000256" key="1">
    <source>
        <dbReference type="SAM" id="MobiDB-lite"/>
    </source>
</evidence>
<comment type="caution">
    <text evidence="2">The sequence shown here is derived from an EMBL/GenBank/DDBJ whole genome shotgun (WGS) entry which is preliminary data.</text>
</comment>
<evidence type="ECO:0000313" key="3">
    <source>
        <dbReference type="Proteomes" id="UP001365128"/>
    </source>
</evidence>
<reference evidence="2 3" key="1">
    <citation type="submission" date="2024-04" db="EMBL/GenBank/DDBJ databases">
        <title>Phyllosticta paracitricarpa is synonymous to the EU quarantine fungus P. citricarpa based on phylogenomic analyses.</title>
        <authorList>
            <consortium name="Lawrence Berkeley National Laboratory"/>
            <person name="Van Ingen-Buijs V.A."/>
            <person name="Van Westerhoven A.C."/>
            <person name="Haridas S."/>
            <person name="Skiadas P."/>
            <person name="Martin F."/>
            <person name="Groenewald J.Z."/>
            <person name="Crous P.W."/>
            <person name="Seidl M.F."/>
        </authorList>
    </citation>
    <scope>NUCLEOTIDE SEQUENCE [LARGE SCALE GENOMIC DNA]</scope>
    <source>
        <strain evidence="2 3">CBS 122670</strain>
    </source>
</reference>
<organism evidence="2 3">
    <name type="scientific">Phyllosticta citricarpa</name>
    <dbReference type="NCBI Taxonomy" id="55181"/>
    <lineage>
        <taxon>Eukaryota</taxon>
        <taxon>Fungi</taxon>
        <taxon>Dikarya</taxon>
        <taxon>Ascomycota</taxon>
        <taxon>Pezizomycotina</taxon>
        <taxon>Dothideomycetes</taxon>
        <taxon>Dothideomycetes incertae sedis</taxon>
        <taxon>Botryosphaeriales</taxon>
        <taxon>Phyllostictaceae</taxon>
        <taxon>Phyllosticta</taxon>
    </lineage>
</organism>
<feature type="compositionally biased region" description="Polar residues" evidence="1">
    <location>
        <begin position="67"/>
        <end position="78"/>
    </location>
</feature>
<name>A0ABR1M1Z0_9PEZI</name>
<feature type="region of interest" description="Disordered" evidence="1">
    <location>
        <begin position="44"/>
        <end position="91"/>
    </location>
</feature>